<dbReference type="EMBL" id="FXTP01000002">
    <property type="protein sequence ID" value="SMO48612.1"/>
    <property type="molecule type" value="Genomic_DNA"/>
</dbReference>
<keyword evidence="2" id="KW-1185">Reference proteome</keyword>
<dbReference type="AlphaFoldDB" id="A0A521BNC2"/>
<organism evidence="1 2">
    <name type="scientific">Gracilimonas mengyeensis</name>
    <dbReference type="NCBI Taxonomy" id="1302730"/>
    <lineage>
        <taxon>Bacteria</taxon>
        <taxon>Pseudomonadati</taxon>
        <taxon>Balneolota</taxon>
        <taxon>Balneolia</taxon>
        <taxon>Balneolales</taxon>
        <taxon>Balneolaceae</taxon>
        <taxon>Gracilimonas</taxon>
    </lineage>
</organism>
<dbReference type="GO" id="GO:0005198">
    <property type="term" value="F:structural molecule activity"/>
    <property type="evidence" value="ECO:0007669"/>
    <property type="project" value="InterPro"/>
</dbReference>
<proteinExistence type="predicted"/>
<accession>A0A521BNC2</accession>
<dbReference type="Proteomes" id="UP000317557">
    <property type="component" value="Unassembled WGS sequence"/>
</dbReference>
<dbReference type="OrthoDB" id="9799891at2"/>
<evidence type="ECO:0000313" key="1">
    <source>
        <dbReference type="EMBL" id="SMO48612.1"/>
    </source>
</evidence>
<reference evidence="1 2" key="1">
    <citation type="submission" date="2017-05" db="EMBL/GenBank/DDBJ databases">
        <authorList>
            <person name="Varghese N."/>
            <person name="Submissions S."/>
        </authorList>
    </citation>
    <scope>NUCLEOTIDE SEQUENCE [LARGE SCALE GENOMIC DNA]</scope>
    <source>
        <strain evidence="1 2">DSM 21985</strain>
    </source>
</reference>
<dbReference type="RefSeq" id="WP_142453407.1">
    <property type="nucleotide sequence ID" value="NZ_FXTP01000002.1"/>
</dbReference>
<protein>
    <submittedName>
        <fullName evidence="1">Conserved hypothetical phage tail region protein</fullName>
    </submittedName>
</protein>
<sequence>MLKTSNETYYPPPAFYFNVQLVSAVGIASDVISNADVDNSFQEVDGISATVQTTDIEEGGENRYKHKVPTTVDYANLVLKRGYVTKFSAFAEWCMARQESTLTSSIKPRTIMVSLLNSDGKILTAWFFVGAWPVKVEASGFNAMDNKYLVENMEFTYQYYSQFKTDPLSIAAKAARAVKEKLG</sequence>
<name>A0A521BNC2_9BACT</name>
<dbReference type="InterPro" id="IPR011747">
    <property type="entry name" value="CHP02241"/>
</dbReference>
<dbReference type="Pfam" id="PF06841">
    <property type="entry name" value="Phage_T4_gp19"/>
    <property type="match status" value="1"/>
</dbReference>
<dbReference type="NCBIfam" id="TIGR02241">
    <property type="entry name" value="conserved hypothetical phage tail region protein"/>
    <property type="match status" value="1"/>
</dbReference>
<evidence type="ECO:0000313" key="2">
    <source>
        <dbReference type="Proteomes" id="UP000317557"/>
    </source>
</evidence>
<dbReference type="PANTHER" id="PTHR38009:SF1">
    <property type="entry name" value="CONSERVED HYPOTHETICAL PHAGE TAIL PROTEIN"/>
    <property type="match status" value="1"/>
</dbReference>
<dbReference type="PANTHER" id="PTHR38009">
    <property type="entry name" value="CONSERVED HYPOTHETICAL PHAGE TAIL PROTEIN"/>
    <property type="match status" value="1"/>
</dbReference>
<dbReference type="InterPro" id="IPR010667">
    <property type="entry name" value="Phage_T4_Gp19"/>
</dbReference>
<gene>
    <name evidence="1" type="ORF">SAMN06265219_102417</name>
</gene>